<gene>
    <name evidence="1" type="ORF">RM531_08375</name>
</gene>
<name>A0ABU3B7Q5_9GAMM</name>
<organism evidence="1 2">
    <name type="scientific">Spectribacter acetivorans</name>
    <dbReference type="NCBI Taxonomy" id="3075603"/>
    <lineage>
        <taxon>Bacteria</taxon>
        <taxon>Pseudomonadati</taxon>
        <taxon>Pseudomonadota</taxon>
        <taxon>Gammaproteobacteria</taxon>
        <taxon>Salinisphaerales</taxon>
        <taxon>Salinisphaeraceae</taxon>
        <taxon>Spectribacter</taxon>
    </lineage>
</organism>
<protein>
    <submittedName>
        <fullName evidence="1">Uncharacterized protein</fullName>
    </submittedName>
</protein>
<reference evidence="1 2" key="1">
    <citation type="submission" date="2023-09" db="EMBL/GenBank/DDBJ databases">
        <authorList>
            <person name="Rey-Velasco X."/>
        </authorList>
    </citation>
    <scope>NUCLEOTIDE SEQUENCE [LARGE SCALE GENOMIC DNA]</scope>
    <source>
        <strain evidence="1 2">P385</strain>
    </source>
</reference>
<comment type="caution">
    <text evidence="1">The sequence shown here is derived from an EMBL/GenBank/DDBJ whole genome shotgun (WGS) entry which is preliminary data.</text>
</comment>
<dbReference type="Proteomes" id="UP001259982">
    <property type="component" value="Unassembled WGS sequence"/>
</dbReference>
<evidence type="ECO:0000313" key="2">
    <source>
        <dbReference type="Proteomes" id="UP001259982"/>
    </source>
</evidence>
<accession>A0ABU3B7Q5</accession>
<sequence length="58" mass="6441">MQFLAEVHEEAQSKLDDMLGEMLMGLLAEHEMGGAASFDPDDDWHCYSDEGQQALALL</sequence>
<dbReference type="RefSeq" id="WP_311658612.1">
    <property type="nucleotide sequence ID" value="NZ_JAVRHY010000006.1"/>
</dbReference>
<dbReference type="EMBL" id="JAVRHY010000006">
    <property type="protein sequence ID" value="MDT0618491.1"/>
    <property type="molecule type" value="Genomic_DNA"/>
</dbReference>
<proteinExistence type="predicted"/>
<evidence type="ECO:0000313" key="1">
    <source>
        <dbReference type="EMBL" id="MDT0618491.1"/>
    </source>
</evidence>
<keyword evidence="2" id="KW-1185">Reference proteome</keyword>